<evidence type="ECO:0000313" key="5">
    <source>
        <dbReference type="EMBL" id="GAS96912.1"/>
    </source>
</evidence>
<organism evidence="5 6">
    <name type="scientific">Mycolicibacterium canariasense</name>
    <name type="common">Mycobacterium canariasense</name>
    <dbReference type="NCBI Taxonomy" id="228230"/>
    <lineage>
        <taxon>Bacteria</taxon>
        <taxon>Bacillati</taxon>
        <taxon>Actinomycetota</taxon>
        <taxon>Actinomycetes</taxon>
        <taxon>Mycobacteriales</taxon>
        <taxon>Mycobacteriaceae</taxon>
        <taxon>Mycolicibacterium</taxon>
    </lineage>
</organism>
<name>A0A100WER3_MYCCR</name>
<comment type="caution">
    <text evidence="5">The sequence shown here is derived from an EMBL/GenBank/DDBJ whole genome shotgun (WGS) entry which is preliminary data.</text>
</comment>
<evidence type="ECO:0000313" key="6">
    <source>
        <dbReference type="Proteomes" id="UP000069443"/>
    </source>
</evidence>
<dbReference type="GO" id="GO:0006310">
    <property type="term" value="P:DNA recombination"/>
    <property type="evidence" value="ECO:0007669"/>
    <property type="project" value="UniProtKB-KW"/>
</dbReference>
<dbReference type="PANTHER" id="PTHR30349:SF41">
    <property type="entry name" value="INTEGRASE_RECOMBINASE PROTEIN MJ0367-RELATED"/>
    <property type="match status" value="1"/>
</dbReference>
<dbReference type="InterPro" id="IPR002104">
    <property type="entry name" value="Integrase_catalytic"/>
</dbReference>
<dbReference type="EMBL" id="BCSY01000063">
    <property type="protein sequence ID" value="GAS96912.1"/>
    <property type="molecule type" value="Genomic_DNA"/>
</dbReference>
<accession>A0A100WER3</accession>
<dbReference type="Pfam" id="PF00589">
    <property type="entry name" value="Phage_integrase"/>
    <property type="match status" value="1"/>
</dbReference>
<proteinExistence type="inferred from homology"/>
<keyword evidence="3" id="KW-0233">DNA recombination</keyword>
<dbReference type="PROSITE" id="PS51898">
    <property type="entry name" value="TYR_RECOMBINASE"/>
    <property type="match status" value="1"/>
</dbReference>
<dbReference type="GO" id="GO:0003677">
    <property type="term" value="F:DNA binding"/>
    <property type="evidence" value="ECO:0007669"/>
    <property type="project" value="UniProtKB-KW"/>
</dbReference>
<reference evidence="6" key="2">
    <citation type="submission" date="2016-02" db="EMBL/GenBank/DDBJ databases">
        <title>Draft genome sequence of five rapidly growing Mycobacterium species.</title>
        <authorList>
            <person name="Katahira K."/>
            <person name="Gotou Y."/>
            <person name="Iida K."/>
            <person name="Ogura Y."/>
            <person name="Hayashi T."/>
        </authorList>
    </citation>
    <scope>NUCLEOTIDE SEQUENCE [LARGE SCALE GENOMIC DNA]</scope>
    <source>
        <strain evidence="6">JCM15298</strain>
    </source>
</reference>
<reference evidence="6" key="1">
    <citation type="journal article" date="2016" name="Genome Announc.">
        <title>Draft Genome Sequences of Five Rapidly Growing Mycobacterium Species, M. thermoresistibile, M. fortuitum subsp. acetamidolyticum, M. canariasense, M. brisbanense, and M. novocastrense.</title>
        <authorList>
            <person name="Katahira K."/>
            <person name="Ogura Y."/>
            <person name="Gotoh Y."/>
            <person name="Hayashi T."/>
        </authorList>
    </citation>
    <scope>NUCLEOTIDE SEQUENCE [LARGE SCALE GENOMIC DNA]</scope>
    <source>
        <strain evidence="6">JCM15298</strain>
    </source>
</reference>
<evidence type="ECO:0000256" key="3">
    <source>
        <dbReference type="ARBA" id="ARBA00023172"/>
    </source>
</evidence>
<dbReference type="SUPFAM" id="SSF56349">
    <property type="entry name" value="DNA breaking-rejoining enzymes"/>
    <property type="match status" value="1"/>
</dbReference>
<dbReference type="InterPro" id="IPR011010">
    <property type="entry name" value="DNA_brk_join_enz"/>
</dbReference>
<sequence length="402" mass="44053">MGEFARFSVRKIRHPGGRVSHWIVDANSEVHRRSLDVLKRYGPGTQATYAYGLADHLNWAAANGKTPDRVTLDDLLRYMNGLTGAAEDVYGIAWRRADQLPLGPSAANNVATIVKAYYLCVAAKSPQAVHPTLIEGLGATSATVRGRRTAANPLSPRKPARRPRYLSDQVVAALYEPGVLLTARDVMIVTWLHDGGFRVGGLCGLRFSDLHLKRHHPCGQRADPHVHLVSRDDNPNGARAKSRFVSGARLSADGHVVDGVIRAVSPDMVSTFYAYLLDEYHPVQYAVTHEQVLIHTQGTTVGAALTTAGIRKMLRRACGRAAIDVRVTPHSFRHKAAAAFYVASDFNADMVAQEFGWASPEMVTDLYGKSANRHAITFLKQAWEATARPPVDAHLKESGDEW</sequence>
<dbReference type="OrthoDB" id="9803188at2"/>
<dbReference type="Gene3D" id="1.10.443.10">
    <property type="entry name" value="Intergrase catalytic core"/>
    <property type="match status" value="1"/>
</dbReference>
<keyword evidence="2" id="KW-0238">DNA-binding</keyword>
<evidence type="ECO:0000256" key="1">
    <source>
        <dbReference type="ARBA" id="ARBA00008857"/>
    </source>
</evidence>
<dbReference type="RefSeq" id="WP_062657867.1">
    <property type="nucleotide sequence ID" value="NZ_BCSY01000063.1"/>
</dbReference>
<dbReference type="Proteomes" id="UP000069443">
    <property type="component" value="Unassembled WGS sequence"/>
</dbReference>
<dbReference type="InterPro" id="IPR013762">
    <property type="entry name" value="Integrase-like_cat_sf"/>
</dbReference>
<gene>
    <name evidence="5" type="ORF">RMCC_3878</name>
</gene>
<protein>
    <submittedName>
        <fullName evidence="5">Transposase</fullName>
    </submittedName>
</protein>
<evidence type="ECO:0000259" key="4">
    <source>
        <dbReference type="PROSITE" id="PS51898"/>
    </source>
</evidence>
<dbReference type="PANTHER" id="PTHR30349">
    <property type="entry name" value="PHAGE INTEGRASE-RELATED"/>
    <property type="match status" value="1"/>
</dbReference>
<dbReference type="InterPro" id="IPR050090">
    <property type="entry name" value="Tyrosine_recombinase_XerCD"/>
</dbReference>
<dbReference type="STRING" id="228230.RMCC_3878"/>
<comment type="similarity">
    <text evidence="1">Belongs to the 'phage' integrase family.</text>
</comment>
<feature type="domain" description="Tyr recombinase" evidence="4">
    <location>
        <begin position="161"/>
        <end position="380"/>
    </location>
</feature>
<dbReference type="GO" id="GO:0015074">
    <property type="term" value="P:DNA integration"/>
    <property type="evidence" value="ECO:0007669"/>
    <property type="project" value="InterPro"/>
</dbReference>
<dbReference type="AlphaFoldDB" id="A0A100WER3"/>
<keyword evidence="6" id="KW-1185">Reference proteome</keyword>
<evidence type="ECO:0000256" key="2">
    <source>
        <dbReference type="ARBA" id="ARBA00023125"/>
    </source>
</evidence>